<sequence length="423" mass="47000">MQVSVESTSGLGRRMTVQIPADQIDQQVQGKLQQLTQTVKLDGFRPGKVPLSVVKKRYGSQVRAETAGELIASSYEEALQQENLRPAGDPSIEQTRNADGQELEYVATFEIYPKIEPLVLTDISIERQVAEIAATDIDAMLEKLRKQRVVWNKVERVSAQGDRLEIDFSGTIDGETFSGGAAKNVPLELGSNTMIPGFEEQLFGVGAGDTKTIEVTFPQDYSSKEAAGKTAQFEIHVHTVAEAQLPELNDEFARAFGVGDGGLDTLREEINSNMQRELDAAVKSSVKKQVFKVLLDKADLDVPASLIDSEIDALIKKDEAGADAGDRERYREEAHRRVSLGLLIAEMIQSNQLQVDPERVREVIENLAQSYEKPEEVVQWYYSNQEMLTGIQTLVMEDTVVEWVAEQVETTEKTTTFDEIMQA</sequence>
<dbReference type="SUPFAM" id="SSF54534">
    <property type="entry name" value="FKBP-like"/>
    <property type="match status" value="1"/>
</dbReference>
<comment type="similarity">
    <text evidence="2">Belongs to the FKBP-type PPIase family. Tig subfamily.</text>
</comment>
<dbReference type="InterPro" id="IPR008881">
    <property type="entry name" value="Trigger_fac_ribosome-bd_bac"/>
</dbReference>
<evidence type="ECO:0000256" key="1">
    <source>
        <dbReference type="ARBA" id="ARBA00000971"/>
    </source>
</evidence>
<dbReference type="Gene3D" id="1.10.3120.10">
    <property type="entry name" value="Trigger factor, C-terminal domain"/>
    <property type="match status" value="1"/>
</dbReference>
<keyword evidence="8" id="KW-0132">Cell division</keyword>
<dbReference type="Gene3D" id="3.30.70.1050">
    <property type="entry name" value="Trigger factor ribosome-binding domain"/>
    <property type="match status" value="1"/>
</dbReference>
<keyword evidence="5" id="KW-0143">Chaperone</keyword>
<keyword evidence="4" id="KW-0697">Rotamase</keyword>
<evidence type="ECO:0000256" key="4">
    <source>
        <dbReference type="ARBA" id="ARBA00023110"/>
    </source>
</evidence>
<dbReference type="HAMAP" id="MF_00303">
    <property type="entry name" value="Trigger_factor_Tig"/>
    <property type="match status" value="1"/>
</dbReference>
<dbReference type="InterPro" id="IPR046357">
    <property type="entry name" value="PPIase_dom_sf"/>
</dbReference>
<dbReference type="EMBL" id="UOFK01000272">
    <property type="protein sequence ID" value="VAW81663.1"/>
    <property type="molecule type" value="Genomic_DNA"/>
</dbReference>
<dbReference type="PANTHER" id="PTHR30560">
    <property type="entry name" value="TRIGGER FACTOR CHAPERONE AND PEPTIDYL-PROLYL CIS/TRANS ISOMERASE"/>
    <property type="match status" value="1"/>
</dbReference>
<dbReference type="SUPFAM" id="SSF102735">
    <property type="entry name" value="Trigger factor ribosome-binding domain"/>
    <property type="match status" value="1"/>
</dbReference>
<dbReference type="GO" id="GO:0003755">
    <property type="term" value="F:peptidyl-prolyl cis-trans isomerase activity"/>
    <property type="evidence" value="ECO:0007669"/>
    <property type="project" value="UniProtKB-KW"/>
</dbReference>
<keyword evidence="6 8" id="KW-0413">Isomerase</keyword>
<dbReference type="FunFam" id="3.10.50.40:FF:000001">
    <property type="entry name" value="Trigger factor"/>
    <property type="match status" value="1"/>
</dbReference>
<organism evidence="8">
    <name type="scientific">hydrothermal vent metagenome</name>
    <dbReference type="NCBI Taxonomy" id="652676"/>
    <lineage>
        <taxon>unclassified sequences</taxon>
        <taxon>metagenomes</taxon>
        <taxon>ecological metagenomes</taxon>
    </lineage>
</organism>
<evidence type="ECO:0000256" key="2">
    <source>
        <dbReference type="ARBA" id="ARBA00005464"/>
    </source>
</evidence>
<dbReference type="AlphaFoldDB" id="A0A3B0Z0A3"/>
<dbReference type="NCBIfam" id="TIGR00115">
    <property type="entry name" value="tig"/>
    <property type="match status" value="1"/>
</dbReference>
<dbReference type="Gene3D" id="3.10.50.40">
    <property type="match status" value="1"/>
</dbReference>
<dbReference type="PROSITE" id="PS50059">
    <property type="entry name" value="FKBP_PPIASE"/>
    <property type="match status" value="1"/>
</dbReference>
<dbReference type="Pfam" id="PF00254">
    <property type="entry name" value="FKBP_C"/>
    <property type="match status" value="1"/>
</dbReference>
<accession>A0A3B0Z0A3</accession>
<dbReference type="GO" id="GO:0051301">
    <property type="term" value="P:cell division"/>
    <property type="evidence" value="ECO:0007669"/>
    <property type="project" value="UniProtKB-KW"/>
</dbReference>
<dbReference type="Pfam" id="PF05697">
    <property type="entry name" value="Trigger_N"/>
    <property type="match status" value="1"/>
</dbReference>
<evidence type="ECO:0000256" key="6">
    <source>
        <dbReference type="ARBA" id="ARBA00023235"/>
    </source>
</evidence>
<dbReference type="PANTHER" id="PTHR30560:SF3">
    <property type="entry name" value="TRIGGER FACTOR-LIKE PROTEIN TIG, CHLOROPLASTIC"/>
    <property type="match status" value="1"/>
</dbReference>
<feature type="domain" description="PPIase FKBP-type" evidence="7">
    <location>
        <begin position="161"/>
        <end position="249"/>
    </location>
</feature>
<dbReference type="InterPro" id="IPR001179">
    <property type="entry name" value="PPIase_FKBP_dom"/>
</dbReference>
<evidence type="ECO:0000259" key="7">
    <source>
        <dbReference type="PROSITE" id="PS50059"/>
    </source>
</evidence>
<dbReference type="InterPro" id="IPR005215">
    <property type="entry name" value="Trig_fac"/>
</dbReference>
<dbReference type="InterPro" id="IPR037041">
    <property type="entry name" value="Trigger_fac_C_sf"/>
</dbReference>
<dbReference type="PIRSF" id="PIRSF003095">
    <property type="entry name" value="Trigger_factor"/>
    <property type="match status" value="1"/>
</dbReference>
<evidence type="ECO:0000313" key="8">
    <source>
        <dbReference type="EMBL" id="VAW81663.1"/>
    </source>
</evidence>
<reference evidence="8" key="1">
    <citation type="submission" date="2018-06" db="EMBL/GenBank/DDBJ databases">
        <authorList>
            <person name="Zhirakovskaya E."/>
        </authorList>
    </citation>
    <scope>NUCLEOTIDE SEQUENCE</scope>
</reference>
<proteinExistence type="inferred from homology"/>
<dbReference type="GO" id="GO:0044183">
    <property type="term" value="F:protein folding chaperone"/>
    <property type="evidence" value="ECO:0007669"/>
    <property type="project" value="TreeGrafter"/>
</dbReference>
<dbReference type="SUPFAM" id="SSF109998">
    <property type="entry name" value="Triger factor/SurA peptide-binding domain-like"/>
    <property type="match status" value="1"/>
</dbReference>
<evidence type="ECO:0000256" key="3">
    <source>
        <dbReference type="ARBA" id="ARBA00013194"/>
    </source>
</evidence>
<dbReference type="InterPro" id="IPR036611">
    <property type="entry name" value="Trigger_fac_ribosome-bd_sf"/>
</dbReference>
<dbReference type="GO" id="GO:0051083">
    <property type="term" value="P:'de novo' cotranslational protein folding"/>
    <property type="evidence" value="ECO:0007669"/>
    <property type="project" value="TreeGrafter"/>
</dbReference>
<gene>
    <name evidence="8" type="ORF">MNBD_GAMMA13-1193</name>
</gene>
<dbReference type="InterPro" id="IPR008880">
    <property type="entry name" value="Trigger_fac_C"/>
</dbReference>
<name>A0A3B0Z0A3_9ZZZZ</name>
<evidence type="ECO:0000256" key="5">
    <source>
        <dbReference type="ARBA" id="ARBA00023186"/>
    </source>
</evidence>
<dbReference type="GO" id="GO:0015031">
    <property type="term" value="P:protein transport"/>
    <property type="evidence" value="ECO:0007669"/>
    <property type="project" value="InterPro"/>
</dbReference>
<dbReference type="InterPro" id="IPR027304">
    <property type="entry name" value="Trigger_fact/SurA_dom_sf"/>
</dbReference>
<dbReference type="EC" id="5.2.1.8" evidence="3"/>
<comment type="catalytic activity">
    <reaction evidence="1">
        <text>[protein]-peptidylproline (omega=180) = [protein]-peptidylproline (omega=0)</text>
        <dbReference type="Rhea" id="RHEA:16237"/>
        <dbReference type="Rhea" id="RHEA-COMP:10747"/>
        <dbReference type="Rhea" id="RHEA-COMP:10748"/>
        <dbReference type="ChEBI" id="CHEBI:83833"/>
        <dbReference type="ChEBI" id="CHEBI:83834"/>
        <dbReference type="EC" id="5.2.1.8"/>
    </reaction>
</comment>
<keyword evidence="8" id="KW-0131">Cell cycle</keyword>
<dbReference type="Pfam" id="PF05698">
    <property type="entry name" value="Trigger_C"/>
    <property type="match status" value="1"/>
</dbReference>
<dbReference type="GO" id="GO:0043022">
    <property type="term" value="F:ribosome binding"/>
    <property type="evidence" value="ECO:0007669"/>
    <property type="project" value="TreeGrafter"/>
</dbReference>
<dbReference type="GO" id="GO:0043335">
    <property type="term" value="P:protein unfolding"/>
    <property type="evidence" value="ECO:0007669"/>
    <property type="project" value="TreeGrafter"/>
</dbReference>
<protein>
    <recommendedName>
        <fullName evidence="3">peptidylprolyl isomerase</fullName>
        <ecNumber evidence="3">5.2.1.8</ecNumber>
    </recommendedName>
</protein>